<feature type="domain" description="PhoD-like phosphatase" evidence="2">
    <location>
        <begin position="173"/>
        <end position="422"/>
    </location>
</feature>
<dbReference type="OrthoDB" id="2419400at2759"/>
<name>A0A813WUR6_9BILA</name>
<proteinExistence type="predicted"/>
<evidence type="ECO:0000313" key="6">
    <source>
        <dbReference type="Proteomes" id="UP000663877"/>
    </source>
</evidence>
<dbReference type="CDD" id="cd07389">
    <property type="entry name" value="MPP_PhoD"/>
    <property type="match status" value="1"/>
</dbReference>
<dbReference type="InterPro" id="IPR029052">
    <property type="entry name" value="Metallo-depent_PP-like"/>
</dbReference>
<dbReference type="AlphaFoldDB" id="A0A813WUR6"/>
<dbReference type="SUPFAM" id="SSF56300">
    <property type="entry name" value="Metallo-dependent phosphatases"/>
    <property type="match status" value="1"/>
</dbReference>
<dbReference type="Proteomes" id="UP000663832">
    <property type="component" value="Unassembled WGS sequence"/>
</dbReference>
<evidence type="ECO:0000313" key="3">
    <source>
        <dbReference type="EMBL" id="CAF0855778.1"/>
    </source>
</evidence>
<dbReference type="Proteomes" id="UP000663877">
    <property type="component" value="Unassembled WGS sequence"/>
</dbReference>
<organism evidence="3 6">
    <name type="scientific">Adineta steineri</name>
    <dbReference type="NCBI Taxonomy" id="433720"/>
    <lineage>
        <taxon>Eukaryota</taxon>
        <taxon>Metazoa</taxon>
        <taxon>Spiralia</taxon>
        <taxon>Gnathifera</taxon>
        <taxon>Rotifera</taxon>
        <taxon>Eurotatoria</taxon>
        <taxon>Bdelloidea</taxon>
        <taxon>Adinetida</taxon>
        <taxon>Adinetidae</taxon>
        <taxon>Adineta</taxon>
    </lineage>
</organism>
<evidence type="ECO:0000313" key="5">
    <source>
        <dbReference type="Proteomes" id="UP000663832"/>
    </source>
</evidence>
<gene>
    <name evidence="3" type="ORF">BJG266_LOCUS8099</name>
    <name evidence="4" type="ORF">QVE165_LOCUS25707</name>
</gene>
<dbReference type="Pfam" id="PF19050">
    <property type="entry name" value="PhoD_2"/>
    <property type="match status" value="2"/>
</dbReference>
<feature type="domain" description="PhoD-like phosphatase" evidence="2">
    <location>
        <begin position="435"/>
        <end position="585"/>
    </location>
</feature>
<feature type="compositionally biased region" description="Basic and acidic residues" evidence="1">
    <location>
        <begin position="8"/>
        <end position="22"/>
    </location>
</feature>
<feature type="region of interest" description="Disordered" evidence="1">
    <location>
        <begin position="1"/>
        <end position="76"/>
    </location>
</feature>
<sequence length="687" mass="80193">MSNKATKKKYDEHEIGAVDKSGDLYADAPNPVNPNPQSNTDYPIPKPTTTKIKDMPLPSNDTPAKAPSINRPPRNPGPALGPYYHFIKTDLNQMLWLGSALIFREISFERPKIEFFSQPKLEHTWEILYDNLFNMRIYRINISIELRNGEGDDEIGWKIDWGDYKTVGLFHIARYNQKWRGGFFSCNGFDATVSEQAKSELTFDNVWEHLNSVHAEIPFHLLIWGGDQTYIDYIFEDVPFLKDWVDMEWNKKWTCDFRDDLKEQIEQYHFNTYVENWERPEVKNALASIPSIMMWDDHDIFDGAGSYPPLLHDSPMMSGLFQTAQKMRLLFQHHTTIEKARDHGLFGYQGYNFLTHCGPNLAILGADARTERNVETVQHPRTWDMIFKRLEQDIRNIPHLIVVFPVPFSYLRFKLAESCFEHLKNRSNRCRQLPLVKQTNSIFGLPELYDDLLDEWTHEAHIDERNNALKRFQDFAQKRKVRITFFSGDVHCCGISRFKNHTKNDMAPIYDSKLMYQIISSAIVNLPPPKAAIYVAHLMKTKWYPIQNTEEELIDFFLREPETGRKLRHRKILPNRNWCYFEQCDEIDPSIHTVVKHDGCFRRCFTSKNKTSPVIELGPTSKRDGRGGSQAPIHQHNHGFACSDIEQVEQTQVGTQTLKIRLWLESGKKHHEGRQFVSYDLLIPNLI</sequence>
<dbReference type="EMBL" id="CAJNOI010000025">
    <property type="protein sequence ID" value="CAF0855778.1"/>
    <property type="molecule type" value="Genomic_DNA"/>
</dbReference>
<accession>A0A813WUR6</accession>
<keyword evidence="5" id="KW-1185">Reference proteome</keyword>
<dbReference type="GO" id="GO:0016020">
    <property type="term" value="C:membrane"/>
    <property type="evidence" value="ECO:0007669"/>
    <property type="project" value="TreeGrafter"/>
</dbReference>
<comment type="caution">
    <text evidence="3">The sequence shown here is derived from an EMBL/GenBank/DDBJ whole genome shotgun (WGS) entry which is preliminary data.</text>
</comment>
<reference evidence="3" key="1">
    <citation type="submission" date="2021-02" db="EMBL/GenBank/DDBJ databases">
        <authorList>
            <person name="Nowell W R."/>
        </authorList>
    </citation>
    <scope>NUCLEOTIDE SEQUENCE</scope>
</reference>
<dbReference type="PANTHER" id="PTHR46689">
    <property type="entry name" value="MEMBRANE PROTEIN, PUTATIVE-RELATED"/>
    <property type="match status" value="1"/>
</dbReference>
<evidence type="ECO:0000259" key="2">
    <source>
        <dbReference type="Pfam" id="PF19050"/>
    </source>
</evidence>
<dbReference type="InterPro" id="IPR038607">
    <property type="entry name" value="PhoD-like_sf"/>
</dbReference>
<dbReference type="InterPro" id="IPR018946">
    <property type="entry name" value="PhoD-like_MPP"/>
</dbReference>
<dbReference type="PANTHER" id="PTHR46689:SF2">
    <property type="entry name" value="WW DOMAIN PROTEIN (AFU_ORTHOLOGUE AFUA_6G06520)"/>
    <property type="match status" value="1"/>
</dbReference>
<dbReference type="InterPro" id="IPR043904">
    <property type="entry name" value="PhoD_2-like"/>
</dbReference>
<evidence type="ECO:0000256" key="1">
    <source>
        <dbReference type="SAM" id="MobiDB-lite"/>
    </source>
</evidence>
<evidence type="ECO:0000313" key="4">
    <source>
        <dbReference type="EMBL" id="CAF1199162.1"/>
    </source>
</evidence>
<dbReference type="Gene3D" id="3.60.21.70">
    <property type="entry name" value="PhoD-like phosphatase"/>
    <property type="match status" value="1"/>
</dbReference>
<dbReference type="EMBL" id="CAJNOM010000187">
    <property type="protein sequence ID" value="CAF1199162.1"/>
    <property type="molecule type" value="Genomic_DNA"/>
</dbReference>
<protein>
    <recommendedName>
        <fullName evidence="2">PhoD-like phosphatase domain-containing protein</fullName>
    </recommendedName>
</protein>